<dbReference type="InterPro" id="IPR036250">
    <property type="entry name" value="AcylCo_DH-like_C"/>
</dbReference>
<proteinExistence type="inferred from homology"/>
<dbReference type="CDD" id="cd00567">
    <property type="entry name" value="ACAD"/>
    <property type="match status" value="1"/>
</dbReference>
<dbReference type="Gene3D" id="1.10.540.10">
    <property type="entry name" value="Acyl-CoA dehydrogenase/oxidase, N-terminal domain"/>
    <property type="match status" value="1"/>
</dbReference>
<protein>
    <submittedName>
        <fullName evidence="10">Acyl-CoA dehydrogenase</fullName>
    </submittedName>
</protein>
<dbReference type="InterPro" id="IPR046373">
    <property type="entry name" value="Acyl-CoA_Oxase/DH_mid-dom_sf"/>
</dbReference>
<dbReference type="GO" id="GO:0050660">
    <property type="term" value="F:flavin adenine dinucleotide binding"/>
    <property type="evidence" value="ECO:0007669"/>
    <property type="project" value="InterPro"/>
</dbReference>
<evidence type="ECO:0000259" key="9">
    <source>
        <dbReference type="Pfam" id="PF02771"/>
    </source>
</evidence>
<evidence type="ECO:0000259" key="7">
    <source>
        <dbReference type="Pfam" id="PF00441"/>
    </source>
</evidence>
<dbReference type="InterPro" id="IPR006091">
    <property type="entry name" value="Acyl-CoA_Oxase/DH_mid-dom"/>
</dbReference>
<evidence type="ECO:0000256" key="1">
    <source>
        <dbReference type="ARBA" id="ARBA00001974"/>
    </source>
</evidence>
<gene>
    <name evidence="10" type="ORF">CEW87_00270</name>
</gene>
<keyword evidence="4 6" id="KW-0274">FAD</keyword>
<dbReference type="Gene3D" id="1.20.140.10">
    <property type="entry name" value="Butyryl-CoA Dehydrogenase, subunit A, domain 3"/>
    <property type="match status" value="1"/>
</dbReference>
<dbReference type="GO" id="GO:0003995">
    <property type="term" value="F:acyl-CoA dehydrogenase activity"/>
    <property type="evidence" value="ECO:0007669"/>
    <property type="project" value="TreeGrafter"/>
</dbReference>
<evidence type="ECO:0000256" key="3">
    <source>
        <dbReference type="ARBA" id="ARBA00022630"/>
    </source>
</evidence>
<dbReference type="AlphaFoldDB" id="A0A2U8GWU7"/>
<dbReference type="EMBL" id="CP022188">
    <property type="protein sequence ID" value="AWI77914.1"/>
    <property type="molecule type" value="Genomic_DNA"/>
</dbReference>
<evidence type="ECO:0000256" key="2">
    <source>
        <dbReference type="ARBA" id="ARBA00009347"/>
    </source>
</evidence>
<dbReference type="Pfam" id="PF02770">
    <property type="entry name" value="Acyl-CoA_dh_M"/>
    <property type="match status" value="1"/>
</dbReference>
<dbReference type="InterPro" id="IPR009100">
    <property type="entry name" value="AcylCoA_DH/oxidase_NM_dom_sf"/>
</dbReference>
<dbReference type="InterPro" id="IPR013786">
    <property type="entry name" value="AcylCoA_DH/ox_N"/>
</dbReference>
<dbReference type="Pfam" id="PF02771">
    <property type="entry name" value="Acyl-CoA_dh_N"/>
    <property type="match status" value="1"/>
</dbReference>
<dbReference type="OrthoDB" id="9770681at2"/>
<name>A0A2U8GWU7_9RHOO</name>
<dbReference type="SUPFAM" id="SSF47203">
    <property type="entry name" value="Acyl-CoA dehydrogenase C-terminal domain-like"/>
    <property type="match status" value="1"/>
</dbReference>
<reference evidence="10 11" key="1">
    <citation type="submission" date="2017-06" db="EMBL/GenBank/DDBJ databases">
        <title>Azoarcus sp. TSNA42 complete genome sequence.</title>
        <authorList>
            <person name="Woo J.-H."/>
            <person name="Kim H.-S."/>
        </authorList>
    </citation>
    <scope>NUCLEOTIDE SEQUENCE [LARGE SCALE GENOMIC DNA]</scope>
    <source>
        <strain evidence="10 11">TSNA42</strain>
    </source>
</reference>
<comment type="similarity">
    <text evidence="2 6">Belongs to the acyl-CoA dehydrogenase family.</text>
</comment>
<evidence type="ECO:0000256" key="6">
    <source>
        <dbReference type="RuleBase" id="RU362125"/>
    </source>
</evidence>
<dbReference type="InterPro" id="IPR009075">
    <property type="entry name" value="AcylCo_DH/oxidase_C"/>
</dbReference>
<dbReference type="Pfam" id="PF00441">
    <property type="entry name" value="Acyl-CoA_dh_1"/>
    <property type="match status" value="1"/>
</dbReference>
<evidence type="ECO:0000259" key="8">
    <source>
        <dbReference type="Pfam" id="PF02770"/>
    </source>
</evidence>
<evidence type="ECO:0000256" key="5">
    <source>
        <dbReference type="ARBA" id="ARBA00023002"/>
    </source>
</evidence>
<feature type="domain" description="Acyl-CoA dehydrogenase/oxidase C-terminal" evidence="7">
    <location>
        <begin position="227"/>
        <end position="366"/>
    </location>
</feature>
<dbReference type="SUPFAM" id="SSF56645">
    <property type="entry name" value="Acyl-CoA dehydrogenase NM domain-like"/>
    <property type="match status" value="1"/>
</dbReference>
<feature type="domain" description="Acyl-CoA dehydrogenase/oxidase N-terminal" evidence="9">
    <location>
        <begin position="6"/>
        <end position="118"/>
    </location>
</feature>
<dbReference type="RefSeq" id="WP_108971043.1">
    <property type="nucleotide sequence ID" value="NZ_CP022188.1"/>
</dbReference>
<keyword evidence="5 6" id="KW-0560">Oxidoreductase</keyword>
<accession>A0A2U8GWU7</accession>
<keyword evidence="3 6" id="KW-0285">Flavoprotein</keyword>
<feature type="domain" description="Acyl-CoA oxidase/dehydrogenase middle" evidence="8">
    <location>
        <begin position="126"/>
        <end position="208"/>
    </location>
</feature>
<evidence type="ECO:0000256" key="4">
    <source>
        <dbReference type="ARBA" id="ARBA00022827"/>
    </source>
</evidence>
<dbReference type="PANTHER" id="PTHR43884">
    <property type="entry name" value="ACYL-COA DEHYDROGENASE"/>
    <property type="match status" value="1"/>
</dbReference>
<dbReference type="Proteomes" id="UP000244902">
    <property type="component" value="Chromosome"/>
</dbReference>
<comment type="cofactor">
    <cofactor evidence="1 6">
        <name>FAD</name>
        <dbReference type="ChEBI" id="CHEBI:57692"/>
    </cofactor>
</comment>
<dbReference type="Gene3D" id="2.40.110.10">
    <property type="entry name" value="Butyryl-CoA Dehydrogenase, subunit A, domain 2"/>
    <property type="match status" value="1"/>
</dbReference>
<evidence type="ECO:0000313" key="11">
    <source>
        <dbReference type="Proteomes" id="UP000244902"/>
    </source>
</evidence>
<evidence type="ECO:0000313" key="10">
    <source>
        <dbReference type="EMBL" id="AWI77914.1"/>
    </source>
</evidence>
<dbReference type="PANTHER" id="PTHR43884:SF20">
    <property type="entry name" value="ACYL-COA DEHYDROGENASE FADE28"/>
    <property type="match status" value="1"/>
</dbReference>
<dbReference type="InterPro" id="IPR037069">
    <property type="entry name" value="AcylCoA_DH/ox_N_sf"/>
</dbReference>
<organism evidence="10 11">
    <name type="scientific">Parazoarcus communis</name>
    <dbReference type="NCBI Taxonomy" id="41977"/>
    <lineage>
        <taxon>Bacteria</taxon>
        <taxon>Pseudomonadati</taxon>
        <taxon>Pseudomonadota</taxon>
        <taxon>Betaproteobacteria</taxon>
        <taxon>Rhodocyclales</taxon>
        <taxon>Zoogloeaceae</taxon>
        <taxon>Parazoarcus</taxon>
    </lineage>
</organism>
<sequence>MDFSFTEEQNMLLETTRRFVSREYGFEARKQITSSETGMSRKTWSSLAEIGLLALLVPEENGGLEAGPVETMLVMSALGEGLVVEPFLTSAVMSTSAIARLGSTVQKEAWLPLLAGGEVIAVFAHEEKAASSDPLRINTTATPAGGGYVISGSKHVIYHAPQADLLLVSAKLPEGQLALFAIPANTPGLRMQAYPTVDGRRAADLHFQQMFVPADTRLCSADANEVIADVLDLGLAALCAEATGSLDKLLAATIEYAGARKQFGVPIGKFQALQHRMADMLIHREQARSMSYLAAIRAGEQAGAERSRALSAAKVVIGQACRFVGQQAVQIHGGMGVTDELDVSHYFKRLFAIEKLFGTTDSHLRRFSAAAS</sequence>